<dbReference type="InterPro" id="IPR001461">
    <property type="entry name" value="Aspartic_peptidase_A1"/>
</dbReference>
<comment type="function">
    <text evidence="10">Secreted aspartic endopeptidase that allows assimilation of proteinaceous substrates. The scissile peptide bond is attacked by a nucleophilic water molecule activated by two aspartic residues in the active site. Shows a broad primary substrate specificity. Favors hydrophobic residues at the P1 and P1' positions.</text>
</comment>
<dbReference type="PRINTS" id="PR00792">
    <property type="entry name" value="PEPSIN"/>
</dbReference>
<evidence type="ECO:0000256" key="7">
    <source>
        <dbReference type="ARBA" id="ARBA00022801"/>
    </source>
</evidence>
<dbReference type="GO" id="GO:0006508">
    <property type="term" value="P:proteolysis"/>
    <property type="evidence" value="ECO:0007669"/>
    <property type="project" value="UniProtKB-KW"/>
</dbReference>
<dbReference type="PROSITE" id="PS51767">
    <property type="entry name" value="PEPTIDASE_A1"/>
    <property type="match status" value="1"/>
</dbReference>
<evidence type="ECO:0000256" key="11">
    <source>
        <dbReference type="PIRSR" id="PIRSR601461-1"/>
    </source>
</evidence>
<dbReference type="GO" id="GO:0005576">
    <property type="term" value="C:extracellular region"/>
    <property type="evidence" value="ECO:0007669"/>
    <property type="project" value="UniProtKB-SubCell"/>
</dbReference>
<dbReference type="Proteomes" id="UP000779574">
    <property type="component" value="Unassembled WGS sequence"/>
</dbReference>
<dbReference type="InterPro" id="IPR021109">
    <property type="entry name" value="Peptidase_aspartic_dom_sf"/>
</dbReference>
<feature type="domain" description="Peptidase A1" evidence="15">
    <location>
        <begin position="224"/>
        <end position="532"/>
    </location>
</feature>
<sequence length="535" mass="55026">MHRLLALLLVAIVATVALAAPTTKQAPPNTLSKRSFIVPRIRKTGYIRKPAEAMARAYRKYGWSMTTPDGSPWAADFNAGTNVGLGADASSLSSVAGNDRHTASQTRPFTDFKTWLYATFSWGFSTPGASSAPVPSAAAPSAAASSAAASYATSYAAAATSEAAYYTAAASWASSSSSSIIASSSAAAATATSSPSYAAPAPAANADDETGEVAATPADNGAEYLSPVTIGGQKLNLNFDTGSSDLWVFSTALSSSEIGQHSAFNPSKSSSYQELQGYSFSLSYGDGSGAAGVVGTDTVDIGGATVTRQAIELATSVSSAFVSDADSDGLVGLAFSNLNSVSPTPQKTFFDNIMSELAQPVFTACLDLDGSGTYEFGTIDSSKFTGDLQFTPVNAASGFWQFDSNCYSIGGKTYNRTNASPAIADTGTSLLLLDPEVVQAYYSQVASASYDSTVGGYTYDCSENLPDFAVAVGESYMANIPGSGITFSPVDSKTCFGGIQSNSGSDVQIFGDALLKHHFVVFHGESNLLGMAAKA</sequence>
<evidence type="ECO:0000256" key="1">
    <source>
        <dbReference type="ARBA" id="ARBA00004613"/>
    </source>
</evidence>
<keyword evidence="12" id="KW-1015">Disulfide bond</keyword>
<evidence type="ECO:0000259" key="15">
    <source>
        <dbReference type="PROSITE" id="PS51767"/>
    </source>
</evidence>
<dbReference type="SUPFAM" id="SSF50630">
    <property type="entry name" value="Acid proteases"/>
    <property type="match status" value="1"/>
</dbReference>
<feature type="active site" evidence="11">
    <location>
        <position position="240"/>
    </location>
</feature>
<dbReference type="OrthoDB" id="2747330at2759"/>
<evidence type="ECO:0000256" key="6">
    <source>
        <dbReference type="ARBA" id="ARBA00022750"/>
    </source>
</evidence>
<dbReference type="PANTHER" id="PTHR47966">
    <property type="entry name" value="BETA-SITE APP-CLEAVING ENZYME, ISOFORM A-RELATED"/>
    <property type="match status" value="1"/>
</dbReference>
<comment type="similarity">
    <text evidence="2 13">Belongs to the peptidase A1 family.</text>
</comment>
<dbReference type="PROSITE" id="PS00141">
    <property type="entry name" value="ASP_PROTEASE"/>
    <property type="match status" value="2"/>
</dbReference>
<feature type="signal peptide" evidence="14">
    <location>
        <begin position="1"/>
        <end position="19"/>
    </location>
</feature>
<evidence type="ECO:0000313" key="17">
    <source>
        <dbReference type="Proteomes" id="UP000779574"/>
    </source>
</evidence>
<evidence type="ECO:0000256" key="4">
    <source>
        <dbReference type="ARBA" id="ARBA00022670"/>
    </source>
</evidence>
<keyword evidence="4 13" id="KW-0645">Protease</keyword>
<reference evidence="16" key="1">
    <citation type="journal article" date="2021" name="J Fungi (Basel)">
        <title>Virulence traits and population genomics of the black yeast Aureobasidium melanogenum.</title>
        <authorList>
            <person name="Cernosa A."/>
            <person name="Sun X."/>
            <person name="Gostincar C."/>
            <person name="Fang C."/>
            <person name="Gunde-Cimerman N."/>
            <person name="Song Z."/>
        </authorList>
    </citation>
    <scope>NUCLEOTIDE SEQUENCE</scope>
    <source>
        <strain evidence="16">EXF-9911</strain>
    </source>
</reference>
<accession>A0A9P8EEU1</accession>
<proteinExistence type="inferred from homology"/>
<feature type="active site" evidence="11">
    <location>
        <position position="425"/>
    </location>
</feature>
<dbReference type="InterPro" id="IPR033121">
    <property type="entry name" value="PEPTIDASE_A1"/>
</dbReference>
<dbReference type="FunFam" id="2.40.70.10:FF:000026">
    <property type="entry name" value="Endothiapepsin"/>
    <property type="match status" value="1"/>
</dbReference>
<feature type="disulfide bond" evidence="12">
    <location>
        <begin position="461"/>
        <end position="495"/>
    </location>
</feature>
<keyword evidence="8" id="KW-0865">Zymogen</keyword>
<comment type="subcellular location">
    <subcellularLocation>
        <location evidence="1">Secreted</location>
    </subcellularLocation>
</comment>
<dbReference type="EMBL" id="JAHFXF010000397">
    <property type="protein sequence ID" value="KAG9688552.1"/>
    <property type="molecule type" value="Genomic_DNA"/>
</dbReference>
<evidence type="ECO:0000256" key="12">
    <source>
        <dbReference type="PIRSR" id="PIRSR601461-2"/>
    </source>
</evidence>
<evidence type="ECO:0000256" key="3">
    <source>
        <dbReference type="ARBA" id="ARBA00022525"/>
    </source>
</evidence>
<evidence type="ECO:0000256" key="10">
    <source>
        <dbReference type="ARBA" id="ARBA00055396"/>
    </source>
</evidence>
<dbReference type="FunFam" id="2.40.70.10:FF:000024">
    <property type="entry name" value="Endothiapepsin"/>
    <property type="match status" value="1"/>
</dbReference>
<evidence type="ECO:0000256" key="13">
    <source>
        <dbReference type="RuleBase" id="RU000454"/>
    </source>
</evidence>
<evidence type="ECO:0000256" key="14">
    <source>
        <dbReference type="SAM" id="SignalP"/>
    </source>
</evidence>
<evidence type="ECO:0000256" key="8">
    <source>
        <dbReference type="ARBA" id="ARBA00023145"/>
    </source>
</evidence>
<dbReference type="GO" id="GO:0004190">
    <property type="term" value="F:aspartic-type endopeptidase activity"/>
    <property type="evidence" value="ECO:0007669"/>
    <property type="project" value="UniProtKB-KW"/>
</dbReference>
<dbReference type="Pfam" id="PF00026">
    <property type="entry name" value="Asp"/>
    <property type="match status" value="1"/>
</dbReference>
<dbReference type="CDD" id="cd06097">
    <property type="entry name" value="Aspergillopepsin_like"/>
    <property type="match status" value="1"/>
</dbReference>
<keyword evidence="6 13" id="KW-0064">Aspartyl protease</keyword>
<keyword evidence="5 14" id="KW-0732">Signal</keyword>
<evidence type="ECO:0000256" key="9">
    <source>
        <dbReference type="ARBA" id="ARBA00023180"/>
    </source>
</evidence>
<dbReference type="PANTHER" id="PTHR47966:SF23">
    <property type="entry name" value="ASPARTIC ENDOPEPTIDASE, PUTATIVE (AFU_ORTHOLOGUE AFUA_2G15950)-RELATED"/>
    <property type="match status" value="1"/>
</dbReference>
<dbReference type="AlphaFoldDB" id="A0A9P8EEU1"/>
<feature type="chain" id="PRO_5040288256" evidence="14">
    <location>
        <begin position="20"/>
        <end position="535"/>
    </location>
</feature>
<evidence type="ECO:0000313" key="16">
    <source>
        <dbReference type="EMBL" id="KAG9688552.1"/>
    </source>
</evidence>
<reference evidence="16" key="2">
    <citation type="submission" date="2021-08" db="EMBL/GenBank/DDBJ databases">
        <authorList>
            <person name="Gostincar C."/>
            <person name="Sun X."/>
            <person name="Song Z."/>
            <person name="Gunde-Cimerman N."/>
        </authorList>
    </citation>
    <scope>NUCLEOTIDE SEQUENCE</scope>
    <source>
        <strain evidence="16">EXF-9911</strain>
    </source>
</reference>
<dbReference type="InterPro" id="IPR034163">
    <property type="entry name" value="Aspergillopepsin-like_cat_dom"/>
</dbReference>
<keyword evidence="3" id="KW-0964">Secreted</keyword>
<gene>
    <name evidence="16" type="ORF">KCU76_g9518</name>
</gene>
<feature type="non-terminal residue" evidence="16">
    <location>
        <position position="1"/>
    </location>
</feature>
<dbReference type="Gene3D" id="2.40.70.10">
    <property type="entry name" value="Acid Proteases"/>
    <property type="match status" value="2"/>
</dbReference>
<organism evidence="16 17">
    <name type="scientific">Aureobasidium melanogenum</name>
    <name type="common">Aureobasidium pullulans var. melanogenum</name>
    <dbReference type="NCBI Taxonomy" id="46634"/>
    <lineage>
        <taxon>Eukaryota</taxon>
        <taxon>Fungi</taxon>
        <taxon>Dikarya</taxon>
        <taxon>Ascomycota</taxon>
        <taxon>Pezizomycotina</taxon>
        <taxon>Dothideomycetes</taxon>
        <taxon>Dothideomycetidae</taxon>
        <taxon>Dothideales</taxon>
        <taxon>Saccotheciaceae</taxon>
        <taxon>Aureobasidium</taxon>
    </lineage>
</organism>
<name>A0A9P8EEU1_AURME</name>
<keyword evidence="7 13" id="KW-0378">Hydrolase</keyword>
<evidence type="ECO:0000256" key="5">
    <source>
        <dbReference type="ARBA" id="ARBA00022729"/>
    </source>
</evidence>
<comment type="caution">
    <text evidence="16">The sequence shown here is derived from an EMBL/GenBank/DDBJ whole genome shotgun (WGS) entry which is preliminary data.</text>
</comment>
<keyword evidence="9" id="KW-0325">Glycoprotein</keyword>
<protein>
    <submittedName>
        <fullName evidence="16">Acid protease</fullName>
    </submittedName>
</protein>
<dbReference type="InterPro" id="IPR001969">
    <property type="entry name" value="Aspartic_peptidase_AS"/>
</dbReference>
<evidence type="ECO:0000256" key="2">
    <source>
        <dbReference type="ARBA" id="ARBA00007447"/>
    </source>
</evidence>